<proteinExistence type="predicted"/>
<evidence type="ECO:0000313" key="1">
    <source>
        <dbReference type="EMBL" id="ODS31488.1"/>
    </source>
</evidence>
<sequence length="76" mass="8806">MLYKRKVEGVIIETITVKLDDSKAALLREKAKKFGLLPDQFVTVSIKDLIARPEPDFEEAMRKVLSRNEELYKRLA</sequence>
<accession>A0A1E3X773</accession>
<gene>
    <name evidence="1" type="ORF">SCARUB_03391</name>
</gene>
<dbReference type="Proteomes" id="UP000094056">
    <property type="component" value="Unassembled WGS sequence"/>
</dbReference>
<comment type="caution">
    <text evidence="1">The sequence shown here is derived from an EMBL/GenBank/DDBJ whole genome shotgun (WGS) entry which is preliminary data.</text>
</comment>
<organism evidence="1 2">
    <name type="scientific">Candidatus Scalindua rubra</name>
    <dbReference type="NCBI Taxonomy" id="1872076"/>
    <lineage>
        <taxon>Bacteria</taxon>
        <taxon>Pseudomonadati</taxon>
        <taxon>Planctomycetota</taxon>
        <taxon>Candidatus Brocadiia</taxon>
        <taxon>Candidatus Brocadiales</taxon>
        <taxon>Candidatus Scalinduaceae</taxon>
        <taxon>Candidatus Scalindua</taxon>
    </lineage>
</organism>
<protein>
    <submittedName>
        <fullName evidence="1">Uncharacterized protein</fullName>
    </submittedName>
</protein>
<reference evidence="1 2" key="1">
    <citation type="submission" date="2016-07" db="EMBL/GenBank/DDBJ databases">
        <title>Draft genome of Scalindua rubra, obtained from a brine-seawater interface in the Red Sea, sheds light on salt adaptation in anammox bacteria.</title>
        <authorList>
            <person name="Speth D.R."/>
            <person name="Lagkouvardos I."/>
            <person name="Wang Y."/>
            <person name="Qian P.-Y."/>
            <person name="Dutilh B.E."/>
            <person name="Jetten M.S."/>
        </authorList>
    </citation>
    <scope>NUCLEOTIDE SEQUENCE [LARGE SCALE GENOMIC DNA]</scope>
    <source>
        <strain evidence="1">BSI-1</strain>
    </source>
</reference>
<dbReference type="AlphaFoldDB" id="A0A1E3X773"/>
<name>A0A1E3X773_9BACT</name>
<dbReference type="EMBL" id="MAYW01000114">
    <property type="protein sequence ID" value="ODS31488.1"/>
    <property type="molecule type" value="Genomic_DNA"/>
</dbReference>
<evidence type="ECO:0000313" key="2">
    <source>
        <dbReference type="Proteomes" id="UP000094056"/>
    </source>
</evidence>